<gene>
    <name evidence="5" type="ORF">SAMN05428946_1209</name>
</gene>
<dbReference type="OrthoDB" id="9800966at2"/>
<dbReference type="GO" id="GO:0003677">
    <property type="term" value="F:DNA binding"/>
    <property type="evidence" value="ECO:0007669"/>
    <property type="project" value="UniProtKB-KW"/>
</dbReference>
<sequence>MNRTELCPRFEQAVSLLSRRWNALIIYSLLDGPSRFCEVTETIGISNRLLSERLKELETDGIVSRTVSGDSPVRIQYSLTEKGMALLPVLQELESWATKWVDPAPEPAE</sequence>
<keyword evidence="3" id="KW-0804">Transcription</keyword>
<dbReference type="InterPro" id="IPR036390">
    <property type="entry name" value="WH_DNA-bd_sf"/>
</dbReference>
<organism evidence="5 6">
    <name type="scientific">Edaphobacillus lindanitolerans</name>
    <dbReference type="NCBI Taxonomy" id="550447"/>
    <lineage>
        <taxon>Bacteria</taxon>
        <taxon>Bacillati</taxon>
        <taxon>Bacillota</taxon>
        <taxon>Bacilli</taxon>
        <taxon>Bacillales</taxon>
        <taxon>Bacillaceae</taxon>
        <taxon>Edaphobacillus</taxon>
    </lineage>
</organism>
<dbReference type="SUPFAM" id="SSF46785">
    <property type="entry name" value="Winged helix' DNA-binding domain"/>
    <property type="match status" value="1"/>
</dbReference>
<keyword evidence="6" id="KW-1185">Reference proteome</keyword>
<dbReference type="InterPro" id="IPR011991">
    <property type="entry name" value="ArsR-like_HTH"/>
</dbReference>
<dbReference type="AlphaFoldDB" id="A0A1U7PLM9"/>
<keyword evidence="1" id="KW-0805">Transcription regulation</keyword>
<evidence type="ECO:0000256" key="3">
    <source>
        <dbReference type="ARBA" id="ARBA00023163"/>
    </source>
</evidence>
<dbReference type="PANTHER" id="PTHR33204:SF37">
    <property type="entry name" value="HTH-TYPE TRANSCRIPTIONAL REGULATOR YODB"/>
    <property type="match status" value="1"/>
</dbReference>
<dbReference type="PANTHER" id="PTHR33204">
    <property type="entry name" value="TRANSCRIPTIONAL REGULATOR, MARR FAMILY"/>
    <property type="match status" value="1"/>
</dbReference>
<dbReference type="EMBL" id="FTPL01000001">
    <property type="protein sequence ID" value="SIT75962.1"/>
    <property type="molecule type" value="Genomic_DNA"/>
</dbReference>
<protein>
    <submittedName>
        <fullName evidence="5">Transcriptional regulator, HxlR family</fullName>
    </submittedName>
</protein>
<accession>A0A1U7PLM9</accession>
<dbReference type="Gene3D" id="1.10.10.10">
    <property type="entry name" value="Winged helix-like DNA-binding domain superfamily/Winged helix DNA-binding domain"/>
    <property type="match status" value="1"/>
</dbReference>
<evidence type="ECO:0000313" key="5">
    <source>
        <dbReference type="EMBL" id="SIT75962.1"/>
    </source>
</evidence>
<name>A0A1U7PLM9_9BACI</name>
<dbReference type="PROSITE" id="PS51118">
    <property type="entry name" value="HTH_HXLR"/>
    <property type="match status" value="1"/>
</dbReference>
<evidence type="ECO:0000259" key="4">
    <source>
        <dbReference type="PROSITE" id="PS51118"/>
    </source>
</evidence>
<dbReference type="Pfam" id="PF01638">
    <property type="entry name" value="HxlR"/>
    <property type="match status" value="1"/>
</dbReference>
<dbReference type="InterPro" id="IPR036388">
    <property type="entry name" value="WH-like_DNA-bd_sf"/>
</dbReference>
<proteinExistence type="predicted"/>
<evidence type="ECO:0000256" key="1">
    <source>
        <dbReference type="ARBA" id="ARBA00023015"/>
    </source>
</evidence>
<dbReference type="RefSeq" id="WP_076757404.1">
    <property type="nucleotide sequence ID" value="NZ_FTPL01000001.1"/>
</dbReference>
<dbReference type="CDD" id="cd00090">
    <property type="entry name" value="HTH_ARSR"/>
    <property type="match status" value="1"/>
</dbReference>
<evidence type="ECO:0000256" key="2">
    <source>
        <dbReference type="ARBA" id="ARBA00023125"/>
    </source>
</evidence>
<dbReference type="Proteomes" id="UP000187550">
    <property type="component" value="Unassembled WGS sequence"/>
</dbReference>
<keyword evidence="2" id="KW-0238">DNA-binding</keyword>
<feature type="domain" description="HTH hxlR-type" evidence="4">
    <location>
        <begin position="7"/>
        <end position="105"/>
    </location>
</feature>
<dbReference type="InterPro" id="IPR002577">
    <property type="entry name" value="HTH_HxlR"/>
</dbReference>
<dbReference type="STRING" id="550447.SAMN05428946_1209"/>
<evidence type="ECO:0000313" key="6">
    <source>
        <dbReference type="Proteomes" id="UP000187550"/>
    </source>
</evidence>
<reference evidence="6" key="1">
    <citation type="submission" date="2017-01" db="EMBL/GenBank/DDBJ databases">
        <authorList>
            <person name="Varghese N."/>
            <person name="Submissions S."/>
        </authorList>
    </citation>
    <scope>NUCLEOTIDE SEQUENCE [LARGE SCALE GENOMIC DNA]</scope>
    <source>
        <strain evidence="6">MNA4</strain>
    </source>
</reference>